<evidence type="ECO:0000313" key="3">
    <source>
        <dbReference type="Proteomes" id="UP000298030"/>
    </source>
</evidence>
<sequence length="157" mass="16985">MSDSRSASPNPMEDWEEEAPQQQRAPAEAPRRRRQPQQQQYYGPPAQQQQQQGALQPLGGVGGVTNTAGQAGQLLGNTLGQVTGQEGGGGKKSDTLKLRLDLNLDVDVQIKARIHGDVTLSLLRLDRRREVSEEQLSIPDISSDRTASATFTLGSVV</sequence>
<evidence type="ECO:0000313" key="2">
    <source>
        <dbReference type="EMBL" id="TEB27380.1"/>
    </source>
</evidence>
<dbReference type="OrthoDB" id="2873061at2759"/>
<reference evidence="2 3" key="1">
    <citation type="journal article" date="2019" name="Nat. Ecol. Evol.">
        <title>Megaphylogeny resolves global patterns of mushroom evolution.</title>
        <authorList>
            <person name="Varga T."/>
            <person name="Krizsan K."/>
            <person name="Foldi C."/>
            <person name="Dima B."/>
            <person name="Sanchez-Garcia M."/>
            <person name="Sanchez-Ramirez S."/>
            <person name="Szollosi G.J."/>
            <person name="Szarkandi J.G."/>
            <person name="Papp V."/>
            <person name="Albert L."/>
            <person name="Andreopoulos W."/>
            <person name="Angelini C."/>
            <person name="Antonin V."/>
            <person name="Barry K.W."/>
            <person name="Bougher N.L."/>
            <person name="Buchanan P."/>
            <person name="Buyck B."/>
            <person name="Bense V."/>
            <person name="Catcheside P."/>
            <person name="Chovatia M."/>
            <person name="Cooper J."/>
            <person name="Damon W."/>
            <person name="Desjardin D."/>
            <person name="Finy P."/>
            <person name="Geml J."/>
            <person name="Haridas S."/>
            <person name="Hughes K."/>
            <person name="Justo A."/>
            <person name="Karasinski D."/>
            <person name="Kautmanova I."/>
            <person name="Kiss B."/>
            <person name="Kocsube S."/>
            <person name="Kotiranta H."/>
            <person name="LaButti K.M."/>
            <person name="Lechner B.E."/>
            <person name="Liimatainen K."/>
            <person name="Lipzen A."/>
            <person name="Lukacs Z."/>
            <person name="Mihaltcheva S."/>
            <person name="Morgado L.N."/>
            <person name="Niskanen T."/>
            <person name="Noordeloos M.E."/>
            <person name="Ohm R.A."/>
            <person name="Ortiz-Santana B."/>
            <person name="Ovrebo C."/>
            <person name="Racz N."/>
            <person name="Riley R."/>
            <person name="Savchenko A."/>
            <person name="Shiryaev A."/>
            <person name="Soop K."/>
            <person name="Spirin V."/>
            <person name="Szebenyi C."/>
            <person name="Tomsovsky M."/>
            <person name="Tulloss R.E."/>
            <person name="Uehling J."/>
            <person name="Grigoriev I.V."/>
            <person name="Vagvolgyi C."/>
            <person name="Papp T."/>
            <person name="Martin F.M."/>
            <person name="Miettinen O."/>
            <person name="Hibbett D.S."/>
            <person name="Nagy L.G."/>
        </authorList>
    </citation>
    <scope>NUCLEOTIDE SEQUENCE [LARGE SCALE GENOMIC DNA]</scope>
    <source>
        <strain evidence="2 3">FP101781</strain>
    </source>
</reference>
<dbReference type="Proteomes" id="UP000298030">
    <property type="component" value="Unassembled WGS sequence"/>
</dbReference>
<dbReference type="EMBL" id="QPFP01000040">
    <property type="protein sequence ID" value="TEB27380.1"/>
    <property type="molecule type" value="Genomic_DNA"/>
</dbReference>
<feature type="region of interest" description="Disordered" evidence="1">
    <location>
        <begin position="1"/>
        <end position="71"/>
    </location>
</feature>
<keyword evidence="3" id="KW-1185">Reference proteome</keyword>
<dbReference type="SUPFAM" id="SSF81995">
    <property type="entry name" value="beta-sandwich domain of Sec23/24"/>
    <property type="match status" value="1"/>
</dbReference>
<dbReference type="PANTHER" id="PTHR35587:SF4">
    <property type="match status" value="1"/>
</dbReference>
<feature type="compositionally biased region" description="Low complexity" evidence="1">
    <location>
        <begin position="36"/>
        <end position="58"/>
    </location>
</feature>
<dbReference type="PANTHER" id="PTHR35587">
    <property type="entry name" value="EXPRESSED PROTEIN"/>
    <property type="match status" value="1"/>
</dbReference>
<organism evidence="2 3">
    <name type="scientific">Coprinellus micaceus</name>
    <name type="common">Glistening ink-cap mushroom</name>
    <name type="synonym">Coprinus micaceus</name>
    <dbReference type="NCBI Taxonomy" id="71717"/>
    <lineage>
        <taxon>Eukaryota</taxon>
        <taxon>Fungi</taxon>
        <taxon>Dikarya</taxon>
        <taxon>Basidiomycota</taxon>
        <taxon>Agaricomycotina</taxon>
        <taxon>Agaricomycetes</taxon>
        <taxon>Agaricomycetidae</taxon>
        <taxon>Agaricales</taxon>
        <taxon>Agaricineae</taxon>
        <taxon>Psathyrellaceae</taxon>
        <taxon>Coprinellus</taxon>
    </lineage>
</organism>
<dbReference type="AlphaFoldDB" id="A0A4Y7SZU7"/>
<evidence type="ECO:0000256" key="1">
    <source>
        <dbReference type="SAM" id="MobiDB-lite"/>
    </source>
</evidence>
<protein>
    <submittedName>
        <fullName evidence="2">Uncharacterized protein</fullName>
    </submittedName>
</protein>
<gene>
    <name evidence="2" type="ORF">FA13DRAFT_1712547</name>
</gene>
<comment type="caution">
    <text evidence="2">The sequence shown here is derived from an EMBL/GenBank/DDBJ whole genome shotgun (WGS) entry which is preliminary data.</text>
</comment>
<dbReference type="STRING" id="71717.A0A4Y7SZU7"/>
<name>A0A4Y7SZU7_COPMI</name>
<proteinExistence type="predicted"/>
<accession>A0A4Y7SZU7</accession>